<accession>A0A9W6DC11</accession>
<dbReference type="EMBL" id="BQXY01000005">
    <property type="protein sequence ID" value="GKU26268.1"/>
    <property type="molecule type" value="Genomic_DNA"/>
</dbReference>
<dbReference type="Gene3D" id="3.90.640.20">
    <property type="entry name" value="Heat-shock cognate protein, ATPase"/>
    <property type="match status" value="1"/>
</dbReference>
<protein>
    <recommendedName>
        <fullName evidence="5">DUF3298/DUF4163 domain-containing protein</fullName>
    </recommendedName>
</protein>
<dbReference type="InterPro" id="IPR025303">
    <property type="entry name" value="PdaC"/>
</dbReference>
<keyword evidence="4" id="KW-1185">Reference proteome</keyword>
<dbReference type="InterPro" id="IPR037126">
    <property type="entry name" value="PdaC/RsiV-like_sf"/>
</dbReference>
<name>A0A9W6DC11_9CLOT</name>
<dbReference type="RefSeq" id="WP_261853181.1">
    <property type="nucleotide sequence ID" value="NZ_BQXY01000005.1"/>
</dbReference>
<reference evidence="3" key="1">
    <citation type="journal article" date="2023" name="Int. J. Syst. Evol. Microbiol.">
        <title>&lt;i&gt;Clostridium folliculivorans&lt;/i&gt; sp. nov., isolated from soil samples of an organic paddy in Japan.</title>
        <authorList>
            <person name="Tazawa J."/>
            <person name="Kobayashi H."/>
            <person name="Tanizawa Y."/>
            <person name="Uchino A."/>
            <person name="Tanaka F."/>
            <person name="Urashima Y."/>
            <person name="Miura S."/>
            <person name="Sakamoto M."/>
            <person name="Ohkuma M."/>
            <person name="Tohno M."/>
        </authorList>
    </citation>
    <scope>NUCLEOTIDE SEQUENCE</scope>
    <source>
        <strain evidence="3">D1-1</strain>
    </source>
</reference>
<dbReference type="Pfam" id="PF11738">
    <property type="entry name" value="DUF3298"/>
    <property type="match status" value="1"/>
</dbReference>
<dbReference type="Pfam" id="PF13739">
    <property type="entry name" value="PdaC"/>
    <property type="match status" value="1"/>
</dbReference>
<gene>
    <name evidence="3" type="ORF">CFOLD11_30950</name>
</gene>
<dbReference type="InterPro" id="IPR021729">
    <property type="entry name" value="DUF3298"/>
</dbReference>
<feature type="domain" description="Deacetylase PdaC" evidence="2">
    <location>
        <begin position="39"/>
        <end position="134"/>
    </location>
</feature>
<evidence type="ECO:0000313" key="3">
    <source>
        <dbReference type="EMBL" id="GKU26268.1"/>
    </source>
</evidence>
<proteinExistence type="predicted"/>
<comment type="caution">
    <text evidence="3">The sequence shown here is derived from an EMBL/GenBank/DDBJ whole genome shotgun (WGS) entry which is preliminary data.</text>
</comment>
<dbReference type="Gene3D" id="3.30.565.40">
    <property type="entry name" value="Fervidobacterium nodosum Rt17-B1 like"/>
    <property type="match status" value="1"/>
</dbReference>
<evidence type="ECO:0000259" key="1">
    <source>
        <dbReference type="Pfam" id="PF11738"/>
    </source>
</evidence>
<evidence type="ECO:0008006" key="5">
    <source>
        <dbReference type="Google" id="ProtNLM"/>
    </source>
</evidence>
<evidence type="ECO:0000313" key="4">
    <source>
        <dbReference type="Proteomes" id="UP001057868"/>
    </source>
</evidence>
<dbReference type="AlphaFoldDB" id="A0A9W6DC11"/>
<sequence>MLNIRRKVSKIIGVILLSFVMCGMTLVDEGYKFTEKRINETKSYGTIDIKVPIIVESNNNNVKEFNGIVEGDIADWQKDLVELAKQDEAESKSKGIDFRPYSLDTVYKIPYNTKNFVSLVVDYYQYTGGAHGLTTRNTYNYDFNQGKRLRLFELFKEGYDYQTKINDVIRQQIAKNPSEYFQDENGFKGIKNKQDFYIDKDGIVIVFQLYDIAPYASGIKEFNIPFSAVQDGLLYKFK</sequence>
<dbReference type="Proteomes" id="UP001057868">
    <property type="component" value="Unassembled WGS sequence"/>
</dbReference>
<feature type="domain" description="DUF3298" evidence="1">
    <location>
        <begin position="154"/>
        <end position="227"/>
    </location>
</feature>
<organism evidence="3 4">
    <name type="scientific">Clostridium folliculivorans</name>
    <dbReference type="NCBI Taxonomy" id="2886038"/>
    <lineage>
        <taxon>Bacteria</taxon>
        <taxon>Bacillati</taxon>
        <taxon>Bacillota</taxon>
        <taxon>Clostridia</taxon>
        <taxon>Eubacteriales</taxon>
        <taxon>Clostridiaceae</taxon>
        <taxon>Clostridium</taxon>
    </lineage>
</organism>
<evidence type="ECO:0000259" key="2">
    <source>
        <dbReference type="Pfam" id="PF13739"/>
    </source>
</evidence>